<feature type="compositionally biased region" description="Gly residues" evidence="1">
    <location>
        <begin position="98"/>
        <end position="121"/>
    </location>
</feature>
<feature type="compositionally biased region" description="Pro residues" evidence="1">
    <location>
        <begin position="27"/>
        <end position="46"/>
    </location>
</feature>
<feature type="compositionally biased region" description="Pro residues" evidence="1">
    <location>
        <begin position="288"/>
        <end position="302"/>
    </location>
</feature>
<feature type="compositionally biased region" description="Basic and acidic residues" evidence="1">
    <location>
        <begin position="10"/>
        <end position="26"/>
    </location>
</feature>
<dbReference type="Proteomes" id="UP000717328">
    <property type="component" value="Unassembled WGS sequence"/>
</dbReference>
<feature type="compositionally biased region" description="Polar residues" evidence="1">
    <location>
        <begin position="390"/>
        <end position="399"/>
    </location>
</feature>
<feature type="compositionally biased region" description="Polar residues" evidence="1">
    <location>
        <begin position="256"/>
        <end position="266"/>
    </location>
</feature>
<feature type="compositionally biased region" description="Pro residues" evidence="1">
    <location>
        <begin position="172"/>
        <end position="186"/>
    </location>
</feature>
<keyword evidence="4" id="KW-1185">Reference proteome</keyword>
<reference evidence="3" key="2">
    <citation type="submission" date="2021-10" db="EMBL/GenBank/DDBJ databases">
        <title>Phylogenomics reveals ancestral predisposition of the termite-cultivated fungus Termitomyces towards a domesticated lifestyle.</title>
        <authorList>
            <person name="Auxier B."/>
            <person name="Grum-Grzhimaylo A."/>
            <person name="Cardenas M.E."/>
            <person name="Lodge J.D."/>
            <person name="Laessoe T."/>
            <person name="Pedersen O."/>
            <person name="Smith M.E."/>
            <person name="Kuyper T.W."/>
            <person name="Franco-Molano E.A."/>
            <person name="Baroni T.J."/>
            <person name="Aanen D.K."/>
        </authorList>
    </citation>
    <scope>NUCLEOTIDE SEQUENCE</scope>
    <source>
        <strain evidence="3">D49</strain>
    </source>
</reference>
<dbReference type="EMBL" id="JABCKI010000021">
    <property type="protein sequence ID" value="KAG5654055.1"/>
    <property type="molecule type" value="Genomic_DNA"/>
</dbReference>
<feature type="compositionally biased region" description="Acidic residues" evidence="1">
    <location>
        <begin position="348"/>
        <end position="366"/>
    </location>
</feature>
<feature type="compositionally biased region" description="Polar residues" evidence="1">
    <location>
        <begin position="551"/>
        <end position="570"/>
    </location>
</feature>
<evidence type="ECO:0000313" key="3">
    <source>
        <dbReference type="EMBL" id="KAG5654055.1"/>
    </source>
</evidence>
<feature type="compositionally biased region" description="Polar residues" evidence="1">
    <location>
        <begin position="154"/>
        <end position="166"/>
    </location>
</feature>
<dbReference type="OrthoDB" id="3171339at2759"/>
<proteinExistence type="predicted"/>
<dbReference type="AlphaFoldDB" id="A0A9P7GVB3"/>
<evidence type="ECO:0000259" key="2">
    <source>
        <dbReference type="Pfam" id="PF26617"/>
    </source>
</evidence>
<dbReference type="InterPro" id="IPR058258">
    <property type="entry name" value="CcmS-like"/>
</dbReference>
<accession>A0A9P7GVB3</accession>
<evidence type="ECO:0000256" key="1">
    <source>
        <dbReference type="SAM" id="MobiDB-lite"/>
    </source>
</evidence>
<dbReference type="Pfam" id="PF26617">
    <property type="entry name" value="CcmS-like"/>
    <property type="match status" value="1"/>
</dbReference>
<gene>
    <name evidence="3" type="ORF">H0H81_007781</name>
</gene>
<feature type="compositionally biased region" description="Basic and acidic residues" evidence="1">
    <location>
        <begin position="585"/>
        <end position="597"/>
    </location>
</feature>
<protein>
    <recommendedName>
        <fullName evidence="2">CcmS related domain-containing protein</fullName>
    </recommendedName>
</protein>
<reference evidence="3" key="1">
    <citation type="submission" date="2021-02" db="EMBL/GenBank/DDBJ databases">
        <authorList>
            <person name="Nieuwenhuis M."/>
            <person name="Van De Peppel L.J.J."/>
        </authorList>
    </citation>
    <scope>NUCLEOTIDE SEQUENCE</scope>
    <source>
        <strain evidence="3">D49</strain>
    </source>
</reference>
<feature type="compositionally biased region" description="Gly residues" evidence="1">
    <location>
        <begin position="510"/>
        <end position="539"/>
    </location>
</feature>
<name>A0A9P7GVB3_9AGAR</name>
<feature type="compositionally biased region" description="Basic and acidic residues" evidence="1">
    <location>
        <begin position="374"/>
        <end position="387"/>
    </location>
</feature>
<feature type="compositionally biased region" description="Acidic residues" evidence="1">
    <location>
        <begin position="598"/>
        <end position="614"/>
    </location>
</feature>
<sequence>MPPKKVKGKGKQEEKAAEKKEEKKETPPPPPAPAREPTPAPQSAPEPEPEPEPESEPLPIPVPVSLGVRETHNHLQNHGHSNDDTNGEYGWDNNAAVGGWGNSDDGNGGGGNGGWGGGDGWGETANAEGSEDYSDDEQDKNRHDGVWDQAGGSAPNQAWPSPSQPVQIPFARTPPPVSHTPAPPRPQSTVNQPIPSHDWSAAHQGQAPHQGYEPPPVAQQVYTSASAMANRGAKPAPPRVEQQPPNRPSYFWAPNQVKQPMASTTPYRPPTQPVSAWGQPKNVDPWGSPKPQPKPPPEPARAPVPATAPSRKAWQDWGRQSQVPVAHVPPARPPAWKQPAPSPWATNYDDEDDEYTDDDGSDETYEQTDAWGRPLHEHSGWGVDPRKQSKVTFAPSSDNGMGAASKPVLSPQEHSQILKSLLNELPQSTDGYPQRGHVPHKHIPPPPPSQPHPHLNHHQQKQIPPPHHYPHASMDGSKKTKKQQKPKSVVSEHEGWANVRDGWGTPARQDGGGDGWGGSASGHDGWGGAGGDAGRGGGDNWSNPPKAQKQAWGQNEGWDNQDSSWSNGKGSAQDGWGDDGWATGKDSRKDEWEKDDGWGDEGDGWGEDEGESEEEWKKPSHNYHQVPPSKPSLKAAHQEKHNWGGSYAESTYHMPSKTLVHAMNGTHIKAHNGHVPSQKMEEYTNVKFLESNGAAFQQVQRAIFGRERKAKDRIHWMFSPHKDERVSSTLDWIQRMEYNLGSYGLHKFLQSRERGALFVNVTFRLENHPNMPVFDWLTFDELQATTDNVIQESLLTCDPAAQVIIFVYLPSPTGNSVAMWRRKVLVPNNTRLRFQQEIMIAKAGLRKDKDYVIHVDELPPKRGKTAHVAAKQTAGKPAVKVSSKPLLVKHQRGLSLPEIPDLTAKKKRRKWWQILRFAD</sequence>
<feature type="compositionally biased region" description="Acidic residues" evidence="1">
    <location>
        <begin position="129"/>
        <end position="138"/>
    </location>
</feature>
<feature type="domain" description="CcmS related" evidence="2">
    <location>
        <begin position="698"/>
        <end position="829"/>
    </location>
</feature>
<comment type="caution">
    <text evidence="3">The sequence shown here is derived from an EMBL/GenBank/DDBJ whole genome shotgun (WGS) entry which is preliminary data.</text>
</comment>
<organism evidence="3 4">
    <name type="scientific">Sphagnurus paluster</name>
    <dbReference type="NCBI Taxonomy" id="117069"/>
    <lineage>
        <taxon>Eukaryota</taxon>
        <taxon>Fungi</taxon>
        <taxon>Dikarya</taxon>
        <taxon>Basidiomycota</taxon>
        <taxon>Agaricomycotina</taxon>
        <taxon>Agaricomycetes</taxon>
        <taxon>Agaricomycetidae</taxon>
        <taxon>Agaricales</taxon>
        <taxon>Tricholomatineae</taxon>
        <taxon>Lyophyllaceae</taxon>
        <taxon>Sphagnurus</taxon>
    </lineage>
</organism>
<evidence type="ECO:0000313" key="4">
    <source>
        <dbReference type="Proteomes" id="UP000717328"/>
    </source>
</evidence>
<feature type="region of interest" description="Disordered" evidence="1">
    <location>
        <begin position="1"/>
        <end position="640"/>
    </location>
</feature>